<feature type="transmembrane region" description="Helical" evidence="1">
    <location>
        <begin position="12"/>
        <end position="32"/>
    </location>
</feature>
<keyword evidence="1" id="KW-0472">Membrane</keyword>
<dbReference type="EMBL" id="JADMLG010000001">
    <property type="protein sequence ID" value="MBH0775039.1"/>
    <property type="molecule type" value="Genomic_DNA"/>
</dbReference>
<organism evidence="2 3">
    <name type="scientific">Nocardia bovistercoris</name>
    <dbReference type="NCBI Taxonomy" id="2785916"/>
    <lineage>
        <taxon>Bacteria</taxon>
        <taxon>Bacillati</taxon>
        <taxon>Actinomycetota</taxon>
        <taxon>Actinomycetes</taxon>
        <taxon>Mycobacteriales</taxon>
        <taxon>Nocardiaceae</taxon>
        <taxon>Nocardia</taxon>
    </lineage>
</organism>
<accession>A0A931N0I6</accession>
<name>A0A931N0I6_9NOCA</name>
<protein>
    <recommendedName>
        <fullName evidence="4">DUF4267 domain-containing protein</fullName>
    </recommendedName>
</protein>
<feature type="transmembrane region" description="Helical" evidence="1">
    <location>
        <begin position="103"/>
        <end position="127"/>
    </location>
</feature>
<evidence type="ECO:0008006" key="4">
    <source>
        <dbReference type="Google" id="ProtNLM"/>
    </source>
</evidence>
<keyword evidence="1" id="KW-0812">Transmembrane</keyword>
<evidence type="ECO:0000256" key="1">
    <source>
        <dbReference type="SAM" id="Phobius"/>
    </source>
</evidence>
<keyword evidence="1" id="KW-1133">Transmembrane helix</keyword>
<keyword evidence="3" id="KW-1185">Reference proteome</keyword>
<evidence type="ECO:0000313" key="3">
    <source>
        <dbReference type="Proteomes" id="UP000655751"/>
    </source>
</evidence>
<reference evidence="2" key="1">
    <citation type="submission" date="2020-11" db="EMBL/GenBank/DDBJ databases">
        <title>Nocardia NEAU-351.nov., a novel actinomycete isolated from the cow dung.</title>
        <authorList>
            <person name="Zhang X."/>
        </authorList>
    </citation>
    <scope>NUCLEOTIDE SEQUENCE</scope>
    <source>
        <strain evidence="2">NEAU-351</strain>
    </source>
</reference>
<gene>
    <name evidence="2" type="ORF">IT779_01900</name>
</gene>
<proteinExistence type="predicted"/>
<sequence>MSNPHTDPSPELFPLRVLIAIRATLAIGGLLVPRFGFRLFLMEAAGTPAPVMGRMFAVRNAVIALGLARLDTTRVPRAFLRLNMLIDIVDALAFAASGRRREIGGGAAALGVGVALTAATLGGAVGARMPADPR</sequence>
<comment type="caution">
    <text evidence="2">The sequence shown here is derived from an EMBL/GenBank/DDBJ whole genome shotgun (WGS) entry which is preliminary data.</text>
</comment>
<dbReference type="AlphaFoldDB" id="A0A931N0I6"/>
<dbReference type="RefSeq" id="WP_196147366.1">
    <property type="nucleotide sequence ID" value="NZ_JADMLG010000001.1"/>
</dbReference>
<evidence type="ECO:0000313" key="2">
    <source>
        <dbReference type="EMBL" id="MBH0775039.1"/>
    </source>
</evidence>
<dbReference type="Proteomes" id="UP000655751">
    <property type="component" value="Unassembled WGS sequence"/>
</dbReference>